<dbReference type="PANTHER" id="PTHR30502">
    <property type="entry name" value="2-KETO-3-DEOXY-L-RHAMNONATE ALDOLASE"/>
    <property type="match status" value="1"/>
</dbReference>
<dbReference type="InterPro" id="IPR005000">
    <property type="entry name" value="Aldolase/citrate-lyase_domain"/>
</dbReference>
<comment type="caution">
    <text evidence="6">The sequence shown here is derived from an EMBL/GenBank/DDBJ whole genome shotgun (WGS) entry which is preliminary data.</text>
</comment>
<dbReference type="EMBL" id="SDAM02000043">
    <property type="protein sequence ID" value="KAH6834937.1"/>
    <property type="molecule type" value="Genomic_DNA"/>
</dbReference>
<dbReference type="GO" id="GO:0046872">
    <property type="term" value="F:metal ion binding"/>
    <property type="evidence" value="ECO:0007669"/>
    <property type="project" value="UniProtKB-KW"/>
</dbReference>
<proteinExistence type="inferred from homology"/>
<sequence>MASSHRTDKDLTLPQSSAVASPPLSLKSRLEKGDTLYGIFIFSLSPTLAEIAGFAGYDFVVVDMEHGNGGILEAAHCLHALAATNTPAVIRIPECSATWAMKALDLGPQGIMFPHVEDAESARKAVSYCHFPPKGVLGTAHMFVRSSRYGLDEGFLTNFEKDLLIMCQVESEKGVKVIDEIARVDGVDCVQMGPRDLAASMGYLREPTNKKVQEALHGAEKVVLRGGAAYLSGVASPHDPAEQLARRGYHMVLAGTDVGLFRSSAVADVKKFRMNLVDDDE</sequence>
<dbReference type="InterPro" id="IPR040442">
    <property type="entry name" value="Pyrv_kinase-like_dom_sf"/>
</dbReference>
<dbReference type="PANTHER" id="PTHR30502:SF0">
    <property type="entry name" value="PHOSPHOENOLPYRUVATE CARBOXYLASE FAMILY PROTEIN"/>
    <property type="match status" value="1"/>
</dbReference>
<evidence type="ECO:0000313" key="6">
    <source>
        <dbReference type="EMBL" id="KAH6834937.1"/>
    </source>
</evidence>
<protein>
    <submittedName>
        <fullName evidence="6">Phosphoenolpyruvate carboxylase family protein</fullName>
    </submittedName>
</protein>
<evidence type="ECO:0000256" key="3">
    <source>
        <dbReference type="ARBA" id="ARBA00023239"/>
    </source>
</evidence>
<feature type="region of interest" description="Disordered" evidence="4">
    <location>
        <begin position="1"/>
        <end position="20"/>
    </location>
</feature>
<dbReference type="AlphaFoldDB" id="A0AAD4JJJ2"/>
<keyword evidence="2" id="KW-0479">Metal-binding</keyword>
<gene>
    <name evidence="6" type="ORF">C2S53_010262</name>
</gene>
<evidence type="ECO:0000256" key="1">
    <source>
        <dbReference type="ARBA" id="ARBA00005568"/>
    </source>
</evidence>
<evidence type="ECO:0000256" key="4">
    <source>
        <dbReference type="SAM" id="MobiDB-lite"/>
    </source>
</evidence>
<name>A0AAD4JJJ2_PERFH</name>
<dbReference type="Proteomes" id="UP001190926">
    <property type="component" value="Unassembled WGS sequence"/>
</dbReference>
<feature type="compositionally biased region" description="Basic and acidic residues" evidence="4">
    <location>
        <begin position="1"/>
        <end position="11"/>
    </location>
</feature>
<feature type="domain" description="HpcH/HpaI aldolase/citrate lyase" evidence="5">
    <location>
        <begin position="37"/>
        <end position="262"/>
    </location>
</feature>
<evidence type="ECO:0000313" key="7">
    <source>
        <dbReference type="Proteomes" id="UP001190926"/>
    </source>
</evidence>
<dbReference type="InterPro" id="IPR050251">
    <property type="entry name" value="HpcH-HpaI_aldolase"/>
</dbReference>
<keyword evidence="3" id="KW-0456">Lyase</keyword>
<keyword evidence="7" id="KW-1185">Reference proteome</keyword>
<organism evidence="6 7">
    <name type="scientific">Perilla frutescens var. hirtella</name>
    <name type="common">Perilla citriodora</name>
    <name type="synonym">Perilla setoyensis</name>
    <dbReference type="NCBI Taxonomy" id="608512"/>
    <lineage>
        <taxon>Eukaryota</taxon>
        <taxon>Viridiplantae</taxon>
        <taxon>Streptophyta</taxon>
        <taxon>Embryophyta</taxon>
        <taxon>Tracheophyta</taxon>
        <taxon>Spermatophyta</taxon>
        <taxon>Magnoliopsida</taxon>
        <taxon>eudicotyledons</taxon>
        <taxon>Gunneridae</taxon>
        <taxon>Pentapetalae</taxon>
        <taxon>asterids</taxon>
        <taxon>lamiids</taxon>
        <taxon>Lamiales</taxon>
        <taxon>Lamiaceae</taxon>
        <taxon>Nepetoideae</taxon>
        <taxon>Elsholtzieae</taxon>
        <taxon>Perilla</taxon>
    </lineage>
</organism>
<dbReference type="GO" id="GO:0005737">
    <property type="term" value="C:cytoplasm"/>
    <property type="evidence" value="ECO:0007669"/>
    <property type="project" value="TreeGrafter"/>
</dbReference>
<accession>A0AAD4JJJ2</accession>
<dbReference type="SUPFAM" id="SSF51621">
    <property type="entry name" value="Phosphoenolpyruvate/pyruvate domain"/>
    <property type="match status" value="1"/>
</dbReference>
<comment type="similarity">
    <text evidence="1">Belongs to the HpcH/HpaI aldolase family.</text>
</comment>
<evidence type="ECO:0000256" key="2">
    <source>
        <dbReference type="ARBA" id="ARBA00022723"/>
    </source>
</evidence>
<dbReference type="InterPro" id="IPR015813">
    <property type="entry name" value="Pyrv/PenolPyrv_kinase-like_dom"/>
</dbReference>
<dbReference type="Pfam" id="PF03328">
    <property type="entry name" value="HpcH_HpaI"/>
    <property type="match status" value="1"/>
</dbReference>
<dbReference type="Gene3D" id="3.20.20.60">
    <property type="entry name" value="Phosphoenolpyruvate-binding domains"/>
    <property type="match status" value="1"/>
</dbReference>
<reference evidence="6 7" key="1">
    <citation type="journal article" date="2021" name="Nat. Commun.">
        <title>Incipient diploidization of the medicinal plant Perilla within 10,000 years.</title>
        <authorList>
            <person name="Zhang Y."/>
            <person name="Shen Q."/>
            <person name="Leng L."/>
            <person name="Zhang D."/>
            <person name="Chen S."/>
            <person name="Shi Y."/>
            <person name="Ning Z."/>
            <person name="Chen S."/>
        </authorList>
    </citation>
    <scope>NUCLEOTIDE SEQUENCE [LARGE SCALE GENOMIC DNA]</scope>
    <source>
        <strain evidence="7">cv. PC099</strain>
    </source>
</reference>
<evidence type="ECO:0000259" key="5">
    <source>
        <dbReference type="Pfam" id="PF03328"/>
    </source>
</evidence>
<dbReference type="GO" id="GO:0016832">
    <property type="term" value="F:aldehyde-lyase activity"/>
    <property type="evidence" value="ECO:0007669"/>
    <property type="project" value="TreeGrafter"/>
</dbReference>